<reference evidence="1 2" key="1">
    <citation type="journal article" date="2011" name="Stand. Genomic Sci.">
        <title>Non-contiguous finished genome sequence and contextual data of the filamentous soil bacterium Ktedonobacter racemifer type strain (SOSP1-21).</title>
        <authorList>
            <person name="Chang Y.J."/>
            <person name="Land M."/>
            <person name="Hauser L."/>
            <person name="Chertkov O."/>
            <person name="Del Rio T.G."/>
            <person name="Nolan M."/>
            <person name="Copeland A."/>
            <person name="Tice H."/>
            <person name="Cheng J.F."/>
            <person name="Lucas S."/>
            <person name="Han C."/>
            <person name="Goodwin L."/>
            <person name="Pitluck S."/>
            <person name="Ivanova N."/>
            <person name="Ovchinikova G."/>
            <person name="Pati A."/>
            <person name="Chen A."/>
            <person name="Palaniappan K."/>
            <person name="Mavromatis K."/>
            <person name="Liolios K."/>
            <person name="Brettin T."/>
            <person name="Fiebig A."/>
            <person name="Rohde M."/>
            <person name="Abt B."/>
            <person name="Goker M."/>
            <person name="Detter J.C."/>
            <person name="Woyke T."/>
            <person name="Bristow J."/>
            <person name="Eisen J.A."/>
            <person name="Markowitz V."/>
            <person name="Hugenholtz P."/>
            <person name="Kyrpides N.C."/>
            <person name="Klenk H.P."/>
            <person name="Lapidus A."/>
        </authorList>
    </citation>
    <scope>NUCLEOTIDE SEQUENCE [LARGE SCALE GENOMIC DNA]</scope>
    <source>
        <strain evidence="2">DSM 44963</strain>
    </source>
</reference>
<protein>
    <submittedName>
        <fullName evidence="1">Uncharacterized protein</fullName>
    </submittedName>
</protein>
<keyword evidence="2" id="KW-1185">Reference proteome</keyword>
<proteinExistence type="predicted"/>
<name>D6TYA1_KTERA</name>
<organism evidence="1 2">
    <name type="scientific">Ktedonobacter racemifer DSM 44963</name>
    <dbReference type="NCBI Taxonomy" id="485913"/>
    <lineage>
        <taxon>Bacteria</taxon>
        <taxon>Bacillati</taxon>
        <taxon>Chloroflexota</taxon>
        <taxon>Ktedonobacteria</taxon>
        <taxon>Ktedonobacterales</taxon>
        <taxon>Ktedonobacteraceae</taxon>
        <taxon>Ktedonobacter</taxon>
    </lineage>
</organism>
<dbReference type="AlphaFoldDB" id="D6TYA1"/>
<sequence length="80" mass="8875">MPAYRIRLKEKLDQRWSSWLGGLTVMHEANGETVLTGEVVDQAALHGLLSKVRDLHLTLISISPLEVDAPVKKDAKEDSP</sequence>
<dbReference type="RefSeq" id="WP_007913694.1">
    <property type="nucleotide sequence ID" value="NZ_ADVG01000003.1"/>
</dbReference>
<dbReference type="OrthoDB" id="4828421at2"/>
<dbReference type="EMBL" id="ADVG01000003">
    <property type="protein sequence ID" value="EFH83181.1"/>
    <property type="molecule type" value="Genomic_DNA"/>
</dbReference>
<evidence type="ECO:0000313" key="1">
    <source>
        <dbReference type="EMBL" id="EFH83181.1"/>
    </source>
</evidence>
<comment type="caution">
    <text evidence="1">The sequence shown here is derived from an EMBL/GenBank/DDBJ whole genome shotgun (WGS) entry which is preliminary data.</text>
</comment>
<evidence type="ECO:0000313" key="2">
    <source>
        <dbReference type="Proteomes" id="UP000004508"/>
    </source>
</evidence>
<gene>
    <name evidence="1" type="ORF">Krac_4117</name>
</gene>
<dbReference type="Proteomes" id="UP000004508">
    <property type="component" value="Unassembled WGS sequence"/>
</dbReference>
<dbReference type="eggNOG" id="ENOG5032ZBE">
    <property type="taxonomic scope" value="Bacteria"/>
</dbReference>
<accession>D6TYA1</accession>
<dbReference type="InParanoid" id="D6TYA1"/>